<feature type="transmembrane region" description="Helical" evidence="3">
    <location>
        <begin position="56"/>
        <end position="75"/>
    </location>
</feature>
<gene>
    <name evidence="4" type="ORF">WNY77_06790</name>
</gene>
<keyword evidence="1" id="KW-0175">Coiled coil</keyword>
<evidence type="ECO:0008006" key="6">
    <source>
        <dbReference type="Google" id="ProtNLM"/>
    </source>
</evidence>
<evidence type="ECO:0000256" key="2">
    <source>
        <dbReference type="SAM" id="MobiDB-lite"/>
    </source>
</evidence>
<evidence type="ECO:0000313" key="5">
    <source>
        <dbReference type="Proteomes" id="UP001461163"/>
    </source>
</evidence>
<evidence type="ECO:0000256" key="1">
    <source>
        <dbReference type="SAM" id="Coils"/>
    </source>
</evidence>
<sequence>MSNDNSKDEMPSMVLDKDDVESYRRNRGPAPSKKEKSSPTATPSKAPKAKGSGPSWLALTFIIIILGAGIGYTAYTIEQQKLVIIEAQKRIGDLENRLSATGEEMDQSAVALQVKVGELSKKTQDLWEQMDKLWASAWRRNQSEIKDLEASMKSQKSVLEQSISAVKGETDVNATTVGLLQEQLDSTNNTANRLAELLNKVEQTGIDTDQQVTSLREKLMSTALASNGLTGRIAELEKWRKNAEQQLKASNQPAATTP</sequence>
<feature type="compositionally biased region" description="Basic and acidic residues" evidence="2">
    <location>
        <begin position="1"/>
        <end position="24"/>
    </location>
</feature>
<keyword evidence="3" id="KW-1133">Transmembrane helix</keyword>
<protein>
    <recommendedName>
        <fullName evidence="6">Chromosome segregation ATPase</fullName>
    </recommendedName>
</protein>
<dbReference type="EMBL" id="JBBMQS010000003">
    <property type="protein sequence ID" value="MEM5497095.1"/>
    <property type="molecule type" value="Genomic_DNA"/>
</dbReference>
<proteinExistence type="predicted"/>
<keyword evidence="5" id="KW-1185">Reference proteome</keyword>
<name>A0ABU9ST84_9ALTE</name>
<feature type="coiled-coil region" evidence="1">
    <location>
        <begin position="77"/>
        <end position="104"/>
    </location>
</feature>
<accession>A0ABU9ST84</accession>
<evidence type="ECO:0000313" key="4">
    <source>
        <dbReference type="EMBL" id="MEM5497095.1"/>
    </source>
</evidence>
<reference evidence="4 5" key="1">
    <citation type="submission" date="2024-03" db="EMBL/GenBank/DDBJ databases">
        <title>Community enrichment and isolation of bacterial strains for fucoidan degradation.</title>
        <authorList>
            <person name="Sichert A."/>
        </authorList>
    </citation>
    <scope>NUCLEOTIDE SEQUENCE [LARGE SCALE GENOMIC DNA]</scope>
    <source>
        <strain evidence="4 5">AS12</strain>
    </source>
</reference>
<feature type="region of interest" description="Disordered" evidence="2">
    <location>
        <begin position="1"/>
        <end position="52"/>
    </location>
</feature>
<keyword evidence="3" id="KW-0812">Transmembrane</keyword>
<evidence type="ECO:0000256" key="3">
    <source>
        <dbReference type="SAM" id="Phobius"/>
    </source>
</evidence>
<dbReference type="Gene3D" id="1.10.287.1490">
    <property type="match status" value="1"/>
</dbReference>
<organism evidence="4 5">
    <name type="scientific">Paraglaciecola mesophila</name>
    <dbReference type="NCBI Taxonomy" id="197222"/>
    <lineage>
        <taxon>Bacteria</taxon>
        <taxon>Pseudomonadati</taxon>
        <taxon>Pseudomonadota</taxon>
        <taxon>Gammaproteobacteria</taxon>
        <taxon>Alteromonadales</taxon>
        <taxon>Alteromonadaceae</taxon>
        <taxon>Paraglaciecola</taxon>
    </lineage>
</organism>
<comment type="caution">
    <text evidence="4">The sequence shown here is derived from an EMBL/GenBank/DDBJ whole genome shotgun (WGS) entry which is preliminary data.</text>
</comment>
<dbReference type="Proteomes" id="UP001461163">
    <property type="component" value="Unassembled WGS sequence"/>
</dbReference>
<dbReference type="RefSeq" id="WP_006993089.1">
    <property type="nucleotide sequence ID" value="NZ_JBBMQS010000003.1"/>
</dbReference>
<keyword evidence="3" id="KW-0472">Membrane</keyword>